<evidence type="ECO:0000313" key="4">
    <source>
        <dbReference type="EMBL" id="GAA3071370.1"/>
    </source>
</evidence>
<dbReference type="PANTHER" id="PTHR44942">
    <property type="entry name" value="METHYLTRANSF_11 DOMAIN-CONTAINING PROTEIN"/>
    <property type="match status" value="1"/>
</dbReference>
<gene>
    <name evidence="4" type="ORF">GCM10010529_24470</name>
</gene>
<evidence type="ECO:0000259" key="3">
    <source>
        <dbReference type="Pfam" id="PF13649"/>
    </source>
</evidence>
<dbReference type="Gene3D" id="3.40.50.150">
    <property type="entry name" value="Vaccinia Virus protein VP39"/>
    <property type="match status" value="1"/>
</dbReference>
<dbReference type="Pfam" id="PF13649">
    <property type="entry name" value="Methyltransf_25"/>
    <property type="match status" value="1"/>
</dbReference>
<feature type="domain" description="Methyltransferase" evidence="3">
    <location>
        <begin position="50"/>
        <end position="140"/>
    </location>
</feature>
<sequence length="202" mass="21537">MDDARSLESVRTSYGTRAADYITALGSITQAHPDDVALIQQWAESLDGPVVDVGCGPGQWTDLLRSMGVEACGVDPVPEFIESARDTYPGARYRVGRAERLSVDSGTLGGVLAWYSLIHTAPEHIGAPLAEFARCLRPGGGLALGFFTGPTVEPFDHAVTTAYYWPMDTFTAEVEAAGLTVTRTAMRTGSGHRPHGALLATR</sequence>
<dbReference type="GO" id="GO:0032259">
    <property type="term" value="P:methylation"/>
    <property type="evidence" value="ECO:0007669"/>
    <property type="project" value="UniProtKB-KW"/>
</dbReference>
<dbReference type="CDD" id="cd02440">
    <property type="entry name" value="AdoMet_MTases"/>
    <property type="match status" value="1"/>
</dbReference>
<evidence type="ECO:0000256" key="1">
    <source>
        <dbReference type="ARBA" id="ARBA00022603"/>
    </source>
</evidence>
<dbReference type="Proteomes" id="UP001500236">
    <property type="component" value="Unassembled WGS sequence"/>
</dbReference>
<dbReference type="SUPFAM" id="SSF53335">
    <property type="entry name" value="S-adenosyl-L-methionine-dependent methyltransferases"/>
    <property type="match status" value="1"/>
</dbReference>
<dbReference type="GO" id="GO:0008168">
    <property type="term" value="F:methyltransferase activity"/>
    <property type="evidence" value="ECO:0007669"/>
    <property type="project" value="UniProtKB-KW"/>
</dbReference>
<name>A0ABP6M348_9MICC</name>
<keyword evidence="2" id="KW-0808">Transferase</keyword>
<dbReference type="PANTHER" id="PTHR44942:SF4">
    <property type="entry name" value="METHYLTRANSFERASE TYPE 11 DOMAIN-CONTAINING PROTEIN"/>
    <property type="match status" value="1"/>
</dbReference>
<keyword evidence="5" id="KW-1185">Reference proteome</keyword>
<dbReference type="InterPro" id="IPR029063">
    <property type="entry name" value="SAM-dependent_MTases_sf"/>
</dbReference>
<comment type="caution">
    <text evidence="4">The sequence shown here is derived from an EMBL/GenBank/DDBJ whole genome shotgun (WGS) entry which is preliminary data.</text>
</comment>
<evidence type="ECO:0000256" key="2">
    <source>
        <dbReference type="ARBA" id="ARBA00022679"/>
    </source>
</evidence>
<reference evidence="5" key="1">
    <citation type="journal article" date="2019" name="Int. J. Syst. Evol. Microbiol.">
        <title>The Global Catalogue of Microorganisms (GCM) 10K type strain sequencing project: providing services to taxonomists for standard genome sequencing and annotation.</title>
        <authorList>
            <consortium name="The Broad Institute Genomics Platform"/>
            <consortium name="The Broad Institute Genome Sequencing Center for Infectious Disease"/>
            <person name="Wu L."/>
            <person name="Ma J."/>
        </authorList>
    </citation>
    <scope>NUCLEOTIDE SEQUENCE [LARGE SCALE GENOMIC DNA]</scope>
    <source>
        <strain evidence="5">JCM 14309</strain>
    </source>
</reference>
<dbReference type="InterPro" id="IPR051052">
    <property type="entry name" value="Diverse_substrate_MTase"/>
</dbReference>
<dbReference type="RefSeq" id="WP_344684253.1">
    <property type="nucleotide sequence ID" value="NZ_BAAAVT010000016.1"/>
</dbReference>
<proteinExistence type="predicted"/>
<keyword evidence="1 4" id="KW-0489">Methyltransferase</keyword>
<dbReference type="EMBL" id="BAAAVT010000016">
    <property type="protein sequence ID" value="GAA3071370.1"/>
    <property type="molecule type" value="Genomic_DNA"/>
</dbReference>
<protein>
    <submittedName>
        <fullName evidence="4">Class I SAM-dependent methyltransferase</fullName>
    </submittedName>
</protein>
<evidence type="ECO:0000313" key="5">
    <source>
        <dbReference type="Proteomes" id="UP001500236"/>
    </source>
</evidence>
<accession>A0ABP6M348</accession>
<organism evidence="4 5">
    <name type="scientific">Nesterenkonia aethiopica</name>
    <dbReference type="NCBI Taxonomy" id="269144"/>
    <lineage>
        <taxon>Bacteria</taxon>
        <taxon>Bacillati</taxon>
        <taxon>Actinomycetota</taxon>
        <taxon>Actinomycetes</taxon>
        <taxon>Micrococcales</taxon>
        <taxon>Micrococcaceae</taxon>
        <taxon>Nesterenkonia</taxon>
    </lineage>
</organism>
<dbReference type="InterPro" id="IPR041698">
    <property type="entry name" value="Methyltransf_25"/>
</dbReference>